<evidence type="ECO:0000313" key="3">
    <source>
        <dbReference type="RefSeq" id="XP_056688834.1"/>
    </source>
</evidence>
<dbReference type="InterPro" id="IPR043502">
    <property type="entry name" value="DNA/RNA_pol_sf"/>
</dbReference>
<feature type="domain" description="Reverse transcriptase Ty1/copia-type" evidence="1">
    <location>
        <begin position="2"/>
        <end position="142"/>
    </location>
</feature>
<name>A0ABM3QZM9_SPIOL</name>
<dbReference type="RefSeq" id="XP_056688834.1">
    <property type="nucleotide sequence ID" value="XM_056832856.1"/>
</dbReference>
<dbReference type="GeneID" id="130463659"/>
<dbReference type="InterPro" id="IPR013103">
    <property type="entry name" value="RVT_2"/>
</dbReference>
<accession>A0ABM3QZM9</accession>
<sequence>MKMPEGIPNPGIKVCRLTKSLYGLKQASRQWFAKLHGELQKQGFVQSKNDYSLFIKRDSTYITLAAVYVDDILLIGNHVPTINSLKKHLDAVFSIKDLGVMSYFLGIEVGYLPDGVVLTQKKFTKSLLADCGFDLTKFAVTPLPINTKLLAEEGSLYDKPELYRTLVGKLNFLTHTRPDLSFAVQLLSQFMHQPRDSHVAALTHVLRYVSHTAGQGILLQAADSLTLQAFSDSDWAACPNTRKSVTGYVLLFGNSPVSWKSKKQSTISRSSSEAEYRAMAAAASEVTWLVRLLEEFAIYIAKNPVFHERTKHIEIDCHFTRDKVLEGLLQLTYLPTHSQLADVFTKALPSPQLHDLLSKLGVSPATPSLRGGVGQYDVDFIKSTQQQDARQSHHPNAGLAHSRSHPILAAQLIAATKLHQCSSFQ</sequence>
<keyword evidence="2" id="KW-1185">Reference proteome</keyword>
<protein>
    <submittedName>
        <fullName evidence="3">Uncharacterized mitochondrial protein AtMg00810-like</fullName>
    </submittedName>
</protein>
<dbReference type="Proteomes" id="UP000813463">
    <property type="component" value="Chromosome 6"/>
</dbReference>
<dbReference type="PANTHER" id="PTHR11439:SF498">
    <property type="entry name" value="DNAK FAMILY PROTEIN"/>
    <property type="match status" value="1"/>
</dbReference>
<dbReference type="SUPFAM" id="SSF56672">
    <property type="entry name" value="DNA/RNA polymerases"/>
    <property type="match status" value="1"/>
</dbReference>
<evidence type="ECO:0000259" key="1">
    <source>
        <dbReference type="Pfam" id="PF07727"/>
    </source>
</evidence>
<dbReference type="Pfam" id="PF07727">
    <property type="entry name" value="RVT_2"/>
    <property type="match status" value="1"/>
</dbReference>
<dbReference type="PANTHER" id="PTHR11439">
    <property type="entry name" value="GAG-POL-RELATED RETROTRANSPOSON"/>
    <property type="match status" value="1"/>
</dbReference>
<evidence type="ECO:0000313" key="2">
    <source>
        <dbReference type="Proteomes" id="UP000813463"/>
    </source>
</evidence>
<reference evidence="2" key="1">
    <citation type="journal article" date="2021" name="Nat. Commun.">
        <title>Genomic analyses provide insights into spinach domestication and the genetic basis of agronomic traits.</title>
        <authorList>
            <person name="Cai X."/>
            <person name="Sun X."/>
            <person name="Xu C."/>
            <person name="Sun H."/>
            <person name="Wang X."/>
            <person name="Ge C."/>
            <person name="Zhang Z."/>
            <person name="Wang Q."/>
            <person name="Fei Z."/>
            <person name="Jiao C."/>
            <person name="Wang Q."/>
        </authorList>
    </citation>
    <scope>NUCLEOTIDE SEQUENCE [LARGE SCALE GENOMIC DNA]</scope>
    <source>
        <strain evidence="2">cv. Varoflay</strain>
    </source>
</reference>
<organism evidence="2 3">
    <name type="scientific">Spinacia oleracea</name>
    <name type="common">Spinach</name>
    <dbReference type="NCBI Taxonomy" id="3562"/>
    <lineage>
        <taxon>Eukaryota</taxon>
        <taxon>Viridiplantae</taxon>
        <taxon>Streptophyta</taxon>
        <taxon>Embryophyta</taxon>
        <taxon>Tracheophyta</taxon>
        <taxon>Spermatophyta</taxon>
        <taxon>Magnoliopsida</taxon>
        <taxon>eudicotyledons</taxon>
        <taxon>Gunneridae</taxon>
        <taxon>Pentapetalae</taxon>
        <taxon>Caryophyllales</taxon>
        <taxon>Chenopodiaceae</taxon>
        <taxon>Chenopodioideae</taxon>
        <taxon>Anserineae</taxon>
        <taxon>Spinacia</taxon>
    </lineage>
</organism>
<dbReference type="CDD" id="cd09272">
    <property type="entry name" value="RNase_HI_RT_Ty1"/>
    <property type="match status" value="1"/>
</dbReference>
<gene>
    <name evidence="3" type="primary">LOC130463659</name>
</gene>
<reference evidence="3" key="2">
    <citation type="submission" date="2025-08" db="UniProtKB">
        <authorList>
            <consortium name="RefSeq"/>
        </authorList>
    </citation>
    <scope>IDENTIFICATION</scope>
    <source>
        <tissue evidence="3">Leaf</tissue>
    </source>
</reference>
<proteinExistence type="predicted"/>